<dbReference type="AlphaFoldDB" id="A0AAW1QKV5"/>
<dbReference type="InterPro" id="IPR052778">
    <property type="entry name" value="Centrosome-WD_assoc"/>
</dbReference>
<comment type="caution">
    <text evidence="2">The sequence shown here is derived from an EMBL/GenBank/DDBJ whole genome shotgun (WGS) entry which is preliminary data.</text>
</comment>
<organism evidence="2 3">
    <name type="scientific">Apatococcus lobatus</name>
    <dbReference type="NCBI Taxonomy" id="904363"/>
    <lineage>
        <taxon>Eukaryota</taxon>
        <taxon>Viridiplantae</taxon>
        <taxon>Chlorophyta</taxon>
        <taxon>core chlorophytes</taxon>
        <taxon>Trebouxiophyceae</taxon>
        <taxon>Chlorellales</taxon>
        <taxon>Chlorellaceae</taxon>
        <taxon>Apatococcus</taxon>
    </lineage>
</organism>
<dbReference type="Proteomes" id="UP001438707">
    <property type="component" value="Unassembled WGS sequence"/>
</dbReference>
<name>A0AAW1QKV5_9CHLO</name>
<sequence>MDFSEAFRFGGPTPVYSPDCRFLASAADYRLVVRDVESLQVVHLCSCLDRISHIAWSCDSDHILCTLYKRATLQVWSVRQSGWSCKIDEGAAGLRYARWSPSGQHIIVTADFQIRMTIWSLADKTCRHIKGPKFPCKGLEFSPEGDLMAVAERHDCKDVVTIYGTKTWKPEVAVAVPTTDLADIAWSPDNCCLLVWDSLLTYKALVYSSDGDLLTSYQAYSDALGIKSTSWSPSGQMLALGSFDQEARLLNNATWAPLAELSHPASLSEPASVIMYKEVEEGQEAAGKQQAHSKAQPPKHRPSGTEPKSRYIIQQLPVKLPNQKPPLDKPNPKLGVGQVAWSCDGSHLMTMNDNMGSCAWIWDMERMELGTVLQQSSNILSIAWDPRHLRLATCTGSGKIFMWSPEGASCIHLPMPNFAARALTWSPDGSSLVLADRDQFCVAYFAE</sequence>
<dbReference type="GO" id="GO:0005815">
    <property type="term" value="C:microtubule organizing center"/>
    <property type="evidence" value="ECO:0007669"/>
    <property type="project" value="TreeGrafter"/>
</dbReference>
<evidence type="ECO:0000313" key="3">
    <source>
        <dbReference type="Proteomes" id="UP001438707"/>
    </source>
</evidence>
<dbReference type="InterPro" id="IPR001680">
    <property type="entry name" value="WD40_rpt"/>
</dbReference>
<proteinExistence type="predicted"/>
<evidence type="ECO:0008006" key="4">
    <source>
        <dbReference type="Google" id="ProtNLM"/>
    </source>
</evidence>
<evidence type="ECO:0000256" key="1">
    <source>
        <dbReference type="SAM" id="MobiDB-lite"/>
    </source>
</evidence>
<evidence type="ECO:0000313" key="2">
    <source>
        <dbReference type="EMBL" id="KAK9822116.1"/>
    </source>
</evidence>
<dbReference type="EMBL" id="JALJOS010000034">
    <property type="protein sequence ID" value="KAK9822116.1"/>
    <property type="molecule type" value="Genomic_DNA"/>
</dbReference>
<dbReference type="Pfam" id="PF00400">
    <property type="entry name" value="WD40"/>
    <property type="match status" value="1"/>
</dbReference>
<dbReference type="InterPro" id="IPR015943">
    <property type="entry name" value="WD40/YVTN_repeat-like_dom_sf"/>
</dbReference>
<dbReference type="PANTHER" id="PTHR16220">
    <property type="entry name" value="WD REPEAT PROTEIN 8-RELATED"/>
    <property type="match status" value="1"/>
</dbReference>
<reference evidence="2 3" key="1">
    <citation type="journal article" date="2024" name="Nat. Commun.">
        <title>Phylogenomics reveals the evolutionary origins of lichenization in chlorophyte algae.</title>
        <authorList>
            <person name="Puginier C."/>
            <person name="Libourel C."/>
            <person name="Otte J."/>
            <person name="Skaloud P."/>
            <person name="Haon M."/>
            <person name="Grisel S."/>
            <person name="Petersen M."/>
            <person name="Berrin J.G."/>
            <person name="Delaux P.M."/>
            <person name="Dal Grande F."/>
            <person name="Keller J."/>
        </authorList>
    </citation>
    <scope>NUCLEOTIDE SEQUENCE [LARGE SCALE GENOMIC DNA]</scope>
    <source>
        <strain evidence="2 3">SAG 2145</strain>
    </source>
</reference>
<dbReference type="Gene3D" id="2.130.10.10">
    <property type="entry name" value="YVTN repeat-like/Quinoprotein amine dehydrogenase"/>
    <property type="match status" value="3"/>
</dbReference>
<dbReference type="SUPFAM" id="SSF50998">
    <property type="entry name" value="Quinoprotein alcohol dehydrogenase-like"/>
    <property type="match status" value="1"/>
</dbReference>
<dbReference type="PANTHER" id="PTHR16220:SF0">
    <property type="entry name" value="WD REPEAT-CONTAINING PROTEIN WRAP73"/>
    <property type="match status" value="1"/>
</dbReference>
<keyword evidence="3" id="KW-1185">Reference proteome</keyword>
<gene>
    <name evidence="2" type="ORF">WJX74_008837</name>
</gene>
<dbReference type="InterPro" id="IPR011047">
    <property type="entry name" value="Quinoprotein_ADH-like_sf"/>
</dbReference>
<dbReference type="GO" id="GO:1990811">
    <property type="term" value="C:MWP complex"/>
    <property type="evidence" value="ECO:0007669"/>
    <property type="project" value="TreeGrafter"/>
</dbReference>
<accession>A0AAW1QKV5</accession>
<dbReference type="SMART" id="SM00320">
    <property type="entry name" value="WD40"/>
    <property type="match status" value="6"/>
</dbReference>
<feature type="region of interest" description="Disordered" evidence="1">
    <location>
        <begin position="282"/>
        <end position="308"/>
    </location>
</feature>
<protein>
    <recommendedName>
        <fullName evidence="4">WD repeat-containing protein WRAP73</fullName>
    </recommendedName>
</protein>